<dbReference type="Pfam" id="PF06245">
    <property type="entry name" value="DUF1015"/>
    <property type="match status" value="1"/>
</dbReference>
<dbReference type="PIRSF" id="PIRSF033563">
    <property type="entry name" value="UCP033563"/>
    <property type="match status" value="1"/>
</dbReference>
<dbReference type="EMBL" id="CP027806">
    <property type="protein sequence ID" value="AXJ00035.1"/>
    <property type="molecule type" value="Genomic_DNA"/>
</dbReference>
<accession>A0A345UHT3</accession>
<dbReference type="OrthoDB" id="9781616at2"/>
<evidence type="ECO:0000313" key="2">
    <source>
        <dbReference type="Proteomes" id="UP000254808"/>
    </source>
</evidence>
<sequence length="402" mass="44680">MITIKPFRAWRPEPARAPQVACVPYDVISTSEARELAEGLPESFLHVIRPEINFPEGTDEHSDEVYAAGAEKLKEMCSSGLLVQEEAPALYVYRLVWKGRAQTGLFTCVSVTDYDNDLILKHELTRPDKEDDRTRHIREQEAHAEPVMLTCGETDEITRLLSEAQTDSPLFDFTAPDGVQHTIWKQPAEGPLKDAFSGLNALYVADGHHRCKSASRLVEHKVATNPGHTGNEAYNFFPAVIFPKNQMEILAYNRVIHQADDAAFARFKQELSLQPVTDPVPQQKGTVCAYYGGSWYSFRLPVEANAGPVGVLDAARLQQFVFEPYFGIGNPRTDANISFIGGIRGTAELEKLVDSGKAAVGFSVYPTSIQELMDVSDAGLLMPPKSTWFEPKLRSGLLVHRF</sequence>
<protein>
    <submittedName>
        <fullName evidence="1">Uncharacterized conserved protein, DUF1015 family</fullName>
    </submittedName>
</protein>
<dbReference type="KEGG" id="cprv:CYPRO_0752"/>
<gene>
    <name evidence="1" type="ORF">CYPRO_0752</name>
</gene>
<organism evidence="1 2">
    <name type="scientific">Cyclonatronum proteinivorum</name>
    <dbReference type="NCBI Taxonomy" id="1457365"/>
    <lineage>
        <taxon>Bacteria</taxon>
        <taxon>Pseudomonadati</taxon>
        <taxon>Balneolota</taxon>
        <taxon>Balneolia</taxon>
        <taxon>Balneolales</taxon>
        <taxon>Cyclonatronaceae</taxon>
        <taxon>Cyclonatronum</taxon>
    </lineage>
</organism>
<dbReference type="RefSeq" id="WP_114983347.1">
    <property type="nucleotide sequence ID" value="NZ_CP027806.1"/>
</dbReference>
<name>A0A345UHT3_9BACT</name>
<evidence type="ECO:0000313" key="1">
    <source>
        <dbReference type="EMBL" id="AXJ00035.1"/>
    </source>
</evidence>
<proteinExistence type="predicted"/>
<reference evidence="1 2" key="1">
    <citation type="submission" date="2018-03" db="EMBL/GenBank/DDBJ databases">
        <title>Phenotypic and genomic properties of Cyclonatronum proteinivorum gen. nov., sp. nov., a haloalkaliphilic bacteroidete from soda lakes possessing Na+-translocating rhodopsin.</title>
        <authorList>
            <person name="Toshchakov S.V."/>
            <person name="Korzhenkov A."/>
            <person name="Samarov N.I."/>
            <person name="Kublanov I.V."/>
            <person name="Muntyan M.S."/>
            <person name="Sorokin D.Y."/>
        </authorList>
    </citation>
    <scope>NUCLEOTIDE SEQUENCE [LARGE SCALE GENOMIC DNA]</scope>
    <source>
        <strain evidence="1 2">Omega</strain>
    </source>
</reference>
<keyword evidence="2" id="KW-1185">Reference proteome</keyword>
<dbReference type="PANTHER" id="PTHR36454:SF1">
    <property type="entry name" value="DUF1015 DOMAIN-CONTAINING PROTEIN"/>
    <property type="match status" value="1"/>
</dbReference>
<dbReference type="Proteomes" id="UP000254808">
    <property type="component" value="Chromosome"/>
</dbReference>
<dbReference type="AlphaFoldDB" id="A0A345UHT3"/>
<dbReference type="PANTHER" id="PTHR36454">
    <property type="entry name" value="LMO2823 PROTEIN"/>
    <property type="match status" value="1"/>
</dbReference>
<dbReference type="InterPro" id="IPR008323">
    <property type="entry name" value="UCP033563"/>
</dbReference>